<dbReference type="SUPFAM" id="SSF57716">
    <property type="entry name" value="Glucocorticoid receptor-like (DNA-binding domain)"/>
    <property type="match status" value="1"/>
</dbReference>
<gene>
    <name evidence="11" type="primary">Crip2-L</name>
    <name evidence="11" type="ORF">Hamer_G026298</name>
</gene>
<evidence type="ECO:0000256" key="1">
    <source>
        <dbReference type="ARBA" id="ARBA00022481"/>
    </source>
</evidence>
<feature type="compositionally biased region" description="Basic and acidic residues" evidence="9">
    <location>
        <begin position="230"/>
        <end position="244"/>
    </location>
</feature>
<accession>A0A8J5JDU8</accession>
<dbReference type="FunFam" id="2.10.110.10:FF:000054">
    <property type="entry name" value="Cysteine-rich protein 1"/>
    <property type="match status" value="1"/>
</dbReference>
<name>A0A8J5JDU8_HOMAM</name>
<feature type="domain" description="LIM zinc-binding" evidence="10">
    <location>
        <begin position="33"/>
        <end position="103"/>
    </location>
</feature>
<feature type="compositionally biased region" description="Polar residues" evidence="9">
    <location>
        <begin position="20"/>
        <end position="40"/>
    </location>
</feature>
<feature type="compositionally biased region" description="Basic residues" evidence="9">
    <location>
        <begin position="245"/>
        <end position="261"/>
    </location>
</feature>
<feature type="compositionally biased region" description="Acidic residues" evidence="9">
    <location>
        <begin position="199"/>
        <end position="214"/>
    </location>
</feature>
<evidence type="ECO:0000256" key="5">
    <source>
        <dbReference type="ARBA" id="ARBA00023038"/>
    </source>
</evidence>
<dbReference type="CDD" id="cd09401">
    <property type="entry name" value="LIM_TLP_like"/>
    <property type="match status" value="1"/>
</dbReference>
<dbReference type="PANTHER" id="PTHR46074">
    <property type="entry name" value="CYSTEINE-RICH PROTEIN CRIP FAMILY MEMBER"/>
    <property type="match status" value="1"/>
</dbReference>
<evidence type="ECO:0000256" key="6">
    <source>
        <dbReference type="ARBA" id="ARBA00055254"/>
    </source>
</evidence>
<comment type="caution">
    <text evidence="11">The sequence shown here is derived from an EMBL/GenBank/DDBJ whole genome shotgun (WGS) entry which is preliminary data.</text>
</comment>
<keyword evidence="3 8" id="KW-0862">Zinc</keyword>
<dbReference type="EMBL" id="JAHLQT010040590">
    <property type="protein sequence ID" value="KAG7155776.1"/>
    <property type="molecule type" value="Genomic_DNA"/>
</dbReference>
<dbReference type="Pfam" id="PF00412">
    <property type="entry name" value="LIM"/>
    <property type="match status" value="1"/>
</dbReference>
<keyword evidence="2 8" id="KW-0479">Metal-binding</keyword>
<dbReference type="PANTHER" id="PTHR46074:SF5">
    <property type="entry name" value="LIM DOMAIN-CONTAINING PROTEIN C"/>
    <property type="match status" value="1"/>
</dbReference>
<dbReference type="PROSITE" id="PS50023">
    <property type="entry name" value="LIM_DOMAIN_2"/>
    <property type="match status" value="1"/>
</dbReference>
<evidence type="ECO:0000256" key="2">
    <source>
        <dbReference type="ARBA" id="ARBA00022723"/>
    </source>
</evidence>
<keyword evidence="1" id="KW-0488">Methylation</keyword>
<dbReference type="Proteomes" id="UP000747542">
    <property type="component" value="Unassembled WGS sequence"/>
</dbReference>
<feature type="compositionally biased region" description="Basic residues" evidence="9">
    <location>
        <begin position="165"/>
        <end position="177"/>
    </location>
</feature>
<protein>
    <recommendedName>
        <fullName evidence="7">Cysteine-rich protein 1</fullName>
    </recommendedName>
</protein>
<sequence length="308" mass="35068">METIKHKNSGSLHSWREETPQPQASPRVSLPQSSAQGCFDRSTSGSVLLIKTAAERKTSLGKDWHSFCLKCEKCNKTLTPGSHSEHQSKPYCTTPCYGALFGPGGMSIGPIPHPQGQFISYHIQGEFHPYHIQALIHTTSRVSIYPYYSPQEKKKRKEKGDRKGGIRGKKGGGKKGKKEGGRGKEEEEGRRQWEGKKEEEEEEEEEGREEEEEEEGRRGRGKKREKRRKKEGEEGKRKKEEERRRGGRGKKRRKRKGKRGRGTGTVSEQLEQVKRTAGTSLNSRKDSEQLEQVSEQLEQVSEQLEQVK</sequence>
<dbReference type="AlphaFoldDB" id="A0A8J5JDU8"/>
<evidence type="ECO:0000256" key="7">
    <source>
        <dbReference type="ARBA" id="ARBA00072537"/>
    </source>
</evidence>
<dbReference type="InterPro" id="IPR001781">
    <property type="entry name" value="Znf_LIM"/>
</dbReference>
<dbReference type="GO" id="GO:0046872">
    <property type="term" value="F:metal ion binding"/>
    <property type="evidence" value="ECO:0007669"/>
    <property type="project" value="UniProtKB-KW"/>
</dbReference>
<evidence type="ECO:0000256" key="9">
    <source>
        <dbReference type="SAM" id="MobiDB-lite"/>
    </source>
</evidence>
<dbReference type="Gene3D" id="2.10.110.10">
    <property type="entry name" value="Cysteine Rich Protein"/>
    <property type="match status" value="1"/>
</dbReference>
<keyword evidence="5 8" id="KW-0440">LIM domain</keyword>
<evidence type="ECO:0000313" key="12">
    <source>
        <dbReference type="Proteomes" id="UP000747542"/>
    </source>
</evidence>
<evidence type="ECO:0000256" key="8">
    <source>
        <dbReference type="PROSITE-ProRule" id="PRU00125"/>
    </source>
</evidence>
<feature type="compositionally biased region" description="Basic and acidic residues" evidence="9">
    <location>
        <begin position="178"/>
        <end position="198"/>
    </location>
</feature>
<comment type="function">
    <text evidence="6">Seems to have a role in zinc absorption and may function as an intracellular zinc transport protein.</text>
</comment>
<feature type="region of interest" description="Disordered" evidence="9">
    <location>
        <begin position="147"/>
        <end position="308"/>
    </location>
</feature>
<keyword evidence="4" id="KW-0007">Acetylation</keyword>
<feature type="region of interest" description="Disordered" evidence="9">
    <location>
        <begin position="1"/>
        <end position="40"/>
    </location>
</feature>
<feature type="compositionally biased region" description="Low complexity" evidence="9">
    <location>
        <begin position="290"/>
        <end position="308"/>
    </location>
</feature>
<evidence type="ECO:0000313" key="11">
    <source>
        <dbReference type="EMBL" id="KAG7155776.1"/>
    </source>
</evidence>
<evidence type="ECO:0000256" key="3">
    <source>
        <dbReference type="ARBA" id="ARBA00022833"/>
    </source>
</evidence>
<organism evidence="11 12">
    <name type="scientific">Homarus americanus</name>
    <name type="common">American lobster</name>
    <dbReference type="NCBI Taxonomy" id="6706"/>
    <lineage>
        <taxon>Eukaryota</taxon>
        <taxon>Metazoa</taxon>
        <taxon>Ecdysozoa</taxon>
        <taxon>Arthropoda</taxon>
        <taxon>Crustacea</taxon>
        <taxon>Multicrustacea</taxon>
        <taxon>Malacostraca</taxon>
        <taxon>Eumalacostraca</taxon>
        <taxon>Eucarida</taxon>
        <taxon>Decapoda</taxon>
        <taxon>Pleocyemata</taxon>
        <taxon>Astacidea</taxon>
        <taxon>Nephropoidea</taxon>
        <taxon>Nephropidae</taxon>
        <taxon>Homarus</taxon>
    </lineage>
</organism>
<evidence type="ECO:0000256" key="4">
    <source>
        <dbReference type="ARBA" id="ARBA00022990"/>
    </source>
</evidence>
<dbReference type="SMART" id="SM00132">
    <property type="entry name" value="LIM"/>
    <property type="match status" value="1"/>
</dbReference>
<keyword evidence="12" id="KW-1185">Reference proteome</keyword>
<reference evidence="11" key="1">
    <citation type="journal article" date="2021" name="Sci. Adv.">
        <title>The American lobster genome reveals insights on longevity, neural, and immune adaptations.</title>
        <authorList>
            <person name="Polinski J.M."/>
            <person name="Zimin A.V."/>
            <person name="Clark K.F."/>
            <person name="Kohn A.B."/>
            <person name="Sadowski N."/>
            <person name="Timp W."/>
            <person name="Ptitsyn A."/>
            <person name="Khanna P."/>
            <person name="Romanova D.Y."/>
            <person name="Williams P."/>
            <person name="Greenwood S.J."/>
            <person name="Moroz L.L."/>
            <person name="Walt D.R."/>
            <person name="Bodnar A.G."/>
        </authorList>
    </citation>
    <scope>NUCLEOTIDE SEQUENCE</scope>
    <source>
        <strain evidence="11">GMGI-L3</strain>
    </source>
</reference>
<evidence type="ECO:0000259" key="10">
    <source>
        <dbReference type="PROSITE" id="PS50023"/>
    </source>
</evidence>
<proteinExistence type="predicted"/>
<feature type="compositionally biased region" description="Basic residues" evidence="9">
    <location>
        <begin position="219"/>
        <end position="229"/>
    </location>
</feature>